<feature type="signal peptide" evidence="2">
    <location>
        <begin position="1"/>
        <end position="31"/>
    </location>
</feature>
<feature type="region of interest" description="Disordered" evidence="1">
    <location>
        <begin position="146"/>
        <end position="184"/>
    </location>
</feature>
<feature type="compositionally biased region" description="Acidic residues" evidence="1">
    <location>
        <begin position="146"/>
        <end position="155"/>
    </location>
</feature>
<evidence type="ECO:0000313" key="3">
    <source>
        <dbReference type="EMBL" id="EPS92427.1"/>
    </source>
</evidence>
<evidence type="ECO:0000256" key="1">
    <source>
        <dbReference type="SAM" id="MobiDB-lite"/>
    </source>
</evidence>
<dbReference type="HOGENOM" id="CLU_006344_0_1_1"/>
<feature type="chain" id="PRO_5004562296" evidence="2">
    <location>
        <begin position="32"/>
        <end position="365"/>
    </location>
</feature>
<sequence length="365" mass="41306">RILLGCLVGRIPHALMLTLRALLDFIYIAQYSTHDDQTLKYLEDALVQYHKHKDILKTLGIRQHLNIPKFHSLVHYADSIRSLGTTDNYNTEMFERLHIDCAKKAWRASNHRNERPQMTKWLERREKIAMFESLCLLLHTSDADADADEDADEDADARTPSISTPTSAPPPPPPKTGLFLPKHPSSARQSIHAIANRHCAPGFTKALNQHVYSMKLGRPLTSQEQENASSYLPFSRIDTFHTLKFTTIPLTDNRPERDVVKARPRIGSEPARFDTVVVLHDDNAEATGVQGTRIGRVKVIFKLPDTIYEHGSLNEMHAPEEWATQGPLAYVEWYANLPASADPVHMMYEVRKLPLRTDGTPAGEI</sequence>
<gene>
    <name evidence="3" type="ORF">FOMPIDRAFT_1102663</name>
</gene>
<feature type="non-terminal residue" evidence="3">
    <location>
        <position position="365"/>
    </location>
</feature>
<name>S8DHG9_FOMSC</name>
<feature type="non-terminal residue" evidence="3">
    <location>
        <position position="1"/>
    </location>
</feature>
<organism evidence="3 4">
    <name type="scientific">Fomitopsis schrenkii</name>
    <name type="common">Brown rot fungus</name>
    <dbReference type="NCBI Taxonomy" id="2126942"/>
    <lineage>
        <taxon>Eukaryota</taxon>
        <taxon>Fungi</taxon>
        <taxon>Dikarya</taxon>
        <taxon>Basidiomycota</taxon>
        <taxon>Agaricomycotina</taxon>
        <taxon>Agaricomycetes</taxon>
        <taxon>Polyporales</taxon>
        <taxon>Fomitopsis</taxon>
    </lineage>
</organism>
<keyword evidence="2" id="KW-0732">Signal</keyword>
<keyword evidence="4" id="KW-1185">Reference proteome</keyword>
<dbReference type="Proteomes" id="UP000015241">
    <property type="component" value="Unassembled WGS sequence"/>
</dbReference>
<dbReference type="InParanoid" id="S8DHG9"/>
<protein>
    <submittedName>
        <fullName evidence="3">Uncharacterized protein</fullName>
    </submittedName>
</protein>
<dbReference type="EMBL" id="KE504611">
    <property type="protein sequence ID" value="EPS92427.1"/>
    <property type="molecule type" value="Genomic_DNA"/>
</dbReference>
<evidence type="ECO:0000313" key="4">
    <source>
        <dbReference type="Proteomes" id="UP000015241"/>
    </source>
</evidence>
<dbReference type="AlphaFoldDB" id="S8DHG9"/>
<reference evidence="3 4" key="1">
    <citation type="journal article" date="2012" name="Science">
        <title>The Paleozoic origin of enzymatic lignin decomposition reconstructed from 31 fungal genomes.</title>
        <authorList>
            <person name="Floudas D."/>
            <person name="Binder M."/>
            <person name="Riley R."/>
            <person name="Barry K."/>
            <person name="Blanchette R.A."/>
            <person name="Henrissat B."/>
            <person name="Martinez A.T."/>
            <person name="Otillar R."/>
            <person name="Spatafora J.W."/>
            <person name="Yadav J.S."/>
            <person name="Aerts A."/>
            <person name="Benoit I."/>
            <person name="Boyd A."/>
            <person name="Carlson A."/>
            <person name="Copeland A."/>
            <person name="Coutinho P.M."/>
            <person name="de Vries R.P."/>
            <person name="Ferreira P."/>
            <person name="Findley K."/>
            <person name="Foster B."/>
            <person name="Gaskell J."/>
            <person name="Glotzer D."/>
            <person name="Gorecki P."/>
            <person name="Heitman J."/>
            <person name="Hesse C."/>
            <person name="Hori C."/>
            <person name="Igarashi K."/>
            <person name="Jurgens J.A."/>
            <person name="Kallen N."/>
            <person name="Kersten P."/>
            <person name="Kohler A."/>
            <person name="Kuees U."/>
            <person name="Kumar T.K.A."/>
            <person name="Kuo A."/>
            <person name="LaButti K."/>
            <person name="Larrondo L.F."/>
            <person name="Lindquist E."/>
            <person name="Ling A."/>
            <person name="Lombard V."/>
            <person name="Lucas S."/>
            <person name="Lundell T."/>
            <person name="Martin R."/>
            <person name="McLaughlin D.J."/>
            <person name="Morgenstern I."/>
            <person name="Morin E."/>
            <person name="Murat C."/>
            <person name="Nagy L.G."/>
            <person name="Nolan M."/>
            <person name="Ohm R.A."/>
            <person name="Patyshakuliyeva A."/>
            <person name="Rokas A."/>
            <person name="Ruiz-Duenas F.J."/>
            <person name="Sabat G."/>
            <person name="Salamov A."/>
            <person name="Samejima M."/>
            <person name="Schmutz J."/>
            <person name="Slot J.C."/>
            <person name="St John F."/>
            <person name="Stenlid J."/>
            <person name="Sun H."/>
            <person name="Sun S."/>
            <person name="Syed K."/>
            <person name="Tsang A."/>
            <person name="Wiebenga A."/>
            <person name="Young D."/>
            <person name="Pisabarro A."/>
            <person name="Eastwood D.C."/>
            <person name="Martin F."/>
            <person name="Cullen D."/>
            <person name="Grigoriev I.V."/>
            <person name="Hibbett D.S."/>
        </authorList>
    </citation>
    <scope>NUCLEOTIDE SEQUENCE</scope>
    <source>
        <strain evidence="4">FP-58527</strain>
    </source>
</reference>
<accession>S8DHG9</accession>
<proteinExistence type="predicted"/>
<dbReference type="OrthoDB" id="2789130at2759"/>
<dbReference type="STRING" id="743788.S8DHG9"/>
<evidence type="ECO:0000256" key="2">
    <source>
        <dbReference type="SAM" id="SignalP"/>
    </source>
</evidence>